<keyword evidence="3 6" id="KW-0238">DNA-binding</keyword>
<keyword evidence="4" id="KW-0804">Transcription</keyword>
<dbReference type="GO" id="GO:0000976">
    <property type="term" value="F:transcription cis-regulatory region binding"/>
    <property type="evidence" value="ECO:0007669"/>
    <property type="project" value="TreeGrafter"/>
</dbReference>
<dbReference type="InterPro" id="IPR000847">
    <property type="entry name" value="LysR_HTH_N"/>
</dbReference>
<name>A0A4R3TJX1_9FIRM</name>
<protein>
    <submittedName>
        <fullName evidence="6">DNA-binding transcriptional LysR family regulator</fullName>
    </submittedName>
</protein>
<comment type="caution">
    <text evidence="6">The sequence shown here is derived from an EMBL/GenBank/DDBJ whole genome shotgun (WGS) entry which is preliminary data.</text>
</comment>
<dbReference type="SUPFAM" id="SSF46785">
    <property type="entry name" value="Winged helix' DNA-binding domain"/>
    <property type="match status" value="1"/>
</dbReference>
<dbReference type="PROSITE" id="PS50931">
    <property type="entry name" value="HTH_LYSR"/>
    <property type="match status" value="1"/>
</dbReference>
<dbReference type="PRINTS" id="PR00039">
    <property type="entry name" value="HTHLYSR"/>
</dbReference>
<proteinExistence type="inferred from homology"/>
<reference evidence="6 7" key="1">
    <citation type="submission" date="2019-03" db="EMBL/GenBank/DDBJ databases">
        <title>Genomic Encyclopedia of Type Strains, Phase IV (KMG-IV): sequencing the most valuable type-strain genomes for metagenomic binning, comparative biology and taxonomic classification.</title>
        <authorList>
            <person name="Goeker M."/>
        </authorList>
    </citation>
    <scope>NUCLEOTIDE SEQUENCE [LARGE SCALE GENOMIC DNA]</scope>
    <source>
        <strain evidence="6 7">DSM 29481</strain>
    </source>
</reference>
<evidence type="ECO:0000313" key="6">
    <source>
        <dbReference type="EMBL" id="TCU62602.1"/>
    </source>
</evidence>
<dbReference type="PANTHER" id="PTHR30126:SF40">
    <property type="entry name" value="HTH-TYPE TRANSCRIPTIONAL REGULATOR GLTR"/>
    <property type="match status" value="1"/>
</dbReference>
<dbReference type="GeneID" id="73795228"/>
<dbReference type="FunFam" id="1.10.10.10:FF:000001">
    <property type="entry name" value="LysR family transcriptional regulator"/>
    <property type="match status" value="1"/>
</dbReference>
<evidence type="ECO:0000259" key="5">
    <source>
        <dbReference type="PROSITE" id="PS50931"/>
    </source>
</evidence>
<dbReference type="Gene3D" id="3.40.190.290">
    <property type="match status" value="1"/>
</dbReference>
<evidence type="ECO:0000256" key="1">
    <source>
        <dbReference type="ARBA" id="ARBA00009437"/>
    </source>
</evidence>
<sequence length="294" mass="33891">MTLRHLRIFAAVCRCGSVTKAAAMLHIAQPSVSLAIRELEEYYQITLFDRISRKLYITEQGERLLKYATHITSLFNEMEESIQSVSEYEPLHIGSSITIANSFLCDFLAQYQQNYPKRNCQVLIETSAMLESKILNNELDLAMVEGIPTHPSIEKLPFFQDELVILCANEHPFTKHEHLSFADLLQEPFLLRERSSGTRAVIDSILQLYNMNVTPIWESASTRALVKGVQRGFGISILPYQMVKEDLQNQSIQRLYVEDINLQRKYFIIYHHNKYVTPAMQDFINIALQVTTLQ</sequence>
<dbReference type="InterPro" id="IPR036388">
    <property type="entry name" value="WH-like_DNA-bd_sf"/>
</dbReference>
<gene>
    <name evidence="6" type="ORF">EDD61_10313</name>
</gene>
<feature type="domain" description="HTH lysR-type" evidence="5">
    <location>
        <begin position="1"/>
        <end position="58"/>
    </location>
</feature>
<dbReference type="EMBL" id="SMBP01000003">
    <property type="protein sequence ID" value="TCU62602.1"/>
    <property type="molecule type" value="Genomic_DNA"/>
</dbReference>
<evidence type="ECO:0000313" key="7">
    <source>
        <dbReference type="Proteomes" id="UP000295773"/>
    </source>
</evidence>
<dbReference type="Pfam" id="PF03466">
    <property type="entry name" value="LysR_substrate"/>
    <property type="match status" value="1"/>
</dbReference>
<dbReference type="Pfam" id="PF00126">
    <property type="entry name" value="HTH_1"/>
    <property type="match status" value="1"/>
</dbReference>
<dbReference type="GO" id="GO:0003700">
    <property type="term" value="F:DNA-binding transcription factor activity"/>
    <property type="evidence" value="ECO:0007669"/>
    <property type="project" value="InterPro"/>
</dbReference>
<dbReference type="PANTHER" id="PTHR30126">
    <property type="entry name" value="HTH-TYPE TRANSCRIPTIONAL REGULATOR"/>
    <property type="match status" value="1"/>
</dbReference>
<keyword evidence="2" id="KW-0805">Transcription regulation</keyword>
<dbReference type="SUPFAM" id="SSF53850">
    <property type="entry name" value="Periplasmic binding protein-like II"/>
    <property type="match status" value="1"/>
</dbReference>
<dbReference type="RefSeq" id="WP_008689109.1">
    <property type="nucleotide sequence ID" value="NZ_AP024510.1"/>
</dbReference>
<comment type="similarity">
    <text evidence="1">Belongs to the LysR transcriptional regulatory family.</text>
</comment>
<dbReference type="InterPro" id="IPR036390">
    <property type="entry name" value="WH_DNA-bd_sf"/>
</dbReference>
<keyword evidence="7" id="KW-1185">Reference proteome</keyword>
<organism evidence="6 7">
    <name type="scientific">Longicatena caecimuris</name>
    <dbReference type="NCBI Taxonomy" id="1796635"/>
    <lineage>
        <taxon>Bacteria</taxon>
        <taxon>Bacillati</taxon>
        <taxon>Bacillota</taxon>
        <taxon>Erysipelotrichia</taxon>
        <taxon>Erysipelotrichales</taxon>
        <taxon>Erysipelotrichaceae</taxon>
        <taxon>Longicatena</taxon>
    </lineage>
</organism>
<evidence type="ECO:0000256" key="4">
    <source>
        <dbReference type="ARBA" id="ARBA00023163"/>
    </source>
</evidence>
<accession>A0A4R3TJX1</accession>
<evidence type="ECO:0000256" key="2">
    <source>
        <dbReference type="ARBA" id="ARBA00023015"/>
    </source>
</evidence>
<dbReference type="Proteomes" id="UP000295773">
    <property type="component" value="Unassembled WGS sequence"/>
</dbReference>
<evidence type="ECO:0000256" key="3">
    <source>
        <dbReference type="ARBA" id="ARBA00023125"/>
    </source>
</evidence>
<dbReference type="InterPro" id="IPR005119">
    <property type="entry name" value="LysR_subst-bd"/>
</dbReference>
<dbReference type="Gene3D" id="1.10.10.10">
    <property type="entry name" value="Winged helix-like DNA-binding domain superfamily/Winged helix DNA-binding domain"/>
    <property type="match status" value="1"/>
</dbReference>
<dbReference type="AlphaFoldDB" id="A0A4R3TJX1"/>